<reference evidence="2 3" key="1">
    <citation type="submission" date="2015-08" db="EMBL/GenBank/DDBJ databases">
        <title>Investigation of the bacterial diversity of lava forest soil.</title>
        <authorList>
            <person name="Lee J.S."/>
        </authorList>
    </citation>
    <scope>NUCLEOTIDE SEQUENCE [LARGE SCALE GENOMIC DNA]</scope>
    <source>
        <strain evidence="2 3">GJW-30</strain>
    </source>
</reference>
<dbReference type="SMART" id="SM00966">
    <property type="entry name" value="SpoVT_AbrB"/>
    <property type="match status" value="1"/>
</dbReference>
<dbReference type="InterPro" id="IPR037914">
    <property type="entry name" value="SpoVT-AbrB_sf"/>
</dbReference>
<dbReference type="KEGG" id="vgo:GJW-30_1_02366"/>
<dbReference type="InterPro" id="IPR007159">
    <property type="entry name" value="SpoVT-AbrB_dom"/>
</dbReference>
<dbReference type="Gene3D" id="2.10.260.10">
    <property type="match status" value="1"/>
</dbReference>
<dbReference type="Pfam" id="PF04014">
    <property type="entry name" value="MazE_antitoxin"/>
    <property type="match status" value="1"/>
</dbReference>
<dbReference type="AlphaFoldDB" id="A0A0S3PV58"/>
<evidence type="ECO:0000259" key="1">
    <source>
        <dbReference type="SMART" id="SM00966"/>
    </source>
</evidence>
<gene>
    <name evidence="2" type="ORF">GJW-30_1_02366</name>
</gene>
<evidence type="ECO:0000313" key="3">
    <source>
        <dbReference type="Proteomes" id="UP000236884"/>
    </source>
</evidence>
<feature type="domain" description="SpoVT-AbrB" evidence="1">
    <location>
        <begin position="41"/>
        <end position="86"/>
    </location>
</feature>
<dbReference type="SUPFAM" id="SSF89447">
    <property type="entry name" value="AbrB/MazE/MraZ-like"/>
    <property type="match status" value="1"/>
</dbReference>
<accession>A0A0S3PV58</accession>
<organism evidence="2 3">
    <name type="scientific">Variibacter gotjawalensis</name>
    <dbReference type="NCBI Taxonomy" id="1333996"/>
    <lineage>
        <taxon>Bacteria</taxon>
        <taxon>Pseudomonadati</taxon>
        <taxon>Pseudomonadota</taxon>
        <taxon>Alphaproteobacteria</taxon>
        <taxon>Hyphomicrobiales</taxon>
        <taxon>Nitrobacteraceae</taxon>
        <taxon>Variibacter</taxon>
    </lineage>
</organism>
<keyword evidence="3" id="KW-1185">Reference proteome</keyword>
<dbReference type="NCBIfam" id="TIGR01439">
    <property type="entry name" value="lp_hng_hel_AbrB"/>
    <property type="match status" value="1"/>
</dbReference>
<protein>
    <recommendedName>
        <fullName evidence="1">SpoVT-AbrB domain-containing protein</fullName>
    </recommendedName>
</protein>
<name>A0A0S3PV58_9BRAD</name>
<proteinExistence type="predicted"/>
<dbReference type="EMBL" id="AP014946">
    <property type="protein sequence ID" value="BAT59831.1"/>
    <property type="molecule type" value="Genomic_DNA"/>
</dbReference>
<sequence length="123" mass="13687">MLQCPDRWTNLELKTDRPYLTHVLLMDFPMAASKLTASVTTVVSTKGQVILPKAVRDLRKWGVGTRLIVEETEDGVLLRQAPLFSETNPSEVFASLRGNGPAKTIDEMKAGILAEAKRRHARD</sequence>
<dbReference type="GO" id="GO:0003677">
    <property type="term" value="F:DNA binding"/>
    <property type="evidence" value="ECO:0007669"/>
    <property type="project" value="InterPro"/>
</dbReference>
<evidence type="ECO:0000313" key="2">
    <source>
        <dbReference type="EMBL" id="BAT59831.1"/>
    </source>
</evidence>
<dbReference type="Proteomes" id="UP000236884">
    <property type="component" value="Chromosome"/>
</dbReference>